<dbReference type="Gene3D" id="2.40.50.140">
    <property type="entry name" value="Nucleic acid-binding proteins"/>
    <property type="match status" value="1"/>
</dbReference>
<dbReference type="GO" id="GO:0005829">
    <property type="term" value="C:cytosol"/>
    <property type="evidence" value="ECO:0007669"/>
    <property type="project" value="TreeGrafter"/>
</dbReference>
<name>A0A382A197_9ZZZZ</name>
<gene>
    <name evidence="3" type="ORF">METZ01_LOCUS147968</name>
</gene>
<reference evidence="3" key="1">
    <citation type="submission" date="2018-05" db="EMBL/GenBank/DDBJ databases">
        <authorList>
            <person name="Lanie J.A."/>
            <person name="Ng W.-L."/>
            <person name="Kazmierczak K.M."/>
            <person name="Andrzejewski T.M."/>
            <person name="Davidsen T.M."/>
            <person name="Wayne K.J."/>
            <person name="Tettelin H."/>
            <person name="Glass J.I."/>
            <person name="Rusch D."/>
            <person name="Podicherti R."/>
            <person name="Tsui H.-C.T."/>
            <person name="Winkler M.E."/>
        </authorList>
    </citation>
    <scope>NUCLEOTIDE SEQUENCE</scope>
</reference>
<dbReference type="SMART" id="SM00316">
    <property type="entry name" value="S1"/>
    <property type="match status" value="1"/>
</dbReference>
<dbReference type="EMBL" id="UINC01023443">
    <property type="protein sequence ID" value="SVA95114.1"/>
    <property type="molecule type" value="Genomic_DNA"/>
</dbReference>
<feature type="domain" description="S1 motif" evidence="2">
    <location>
        <begin position="139"/>
        <end position="204"/>
    </location>
</feature>
<dbReference type="PANTHER" id="PTHR22648:SF0">
    <property type="entry name" value="TRANSCRIPTION TERMINATION_ANTITERMINATION PROTEIN NUSA"/>
    <property type="match status" value="1"/>
</dbReference>
<dbReference type="InterPro" id="IPR013735">
    <property type="entry name" value="TF_NusA_N"/>
</dbReference>
<dbReference type="AlphaFoldDB" id="A0A382A197"/>
<dbReference type="SUPFAM" id="SSF69705">
    <property type="entry name" value="Transcription factor NusA, N-terminal domain"/>
    <property type="match status" value="1"/>
</dbReference>
<dbReference type="GO" id="GO:0031564">
    <property type="term" value="P:transcription antitermination"/>
    <property type="evidence" value="ECO:0007669"/>
    <property type="project" value="InterPro"/>
</dbReference>
<feature type="non-terminal residue" evidence="3">
    <location>
        <position position="214"/>
    </location>
</feature>
<evidence type="ECO:0000259" key="2">
    <source>
        <dbReference type="PROSITE" id="PS50126"/>
    </source>
</evidence>
<organism evidence="3">
    <name type="scientific">marine metagenome</name>
    <dbReference type="NCBI Taxonomy" id="408172"/>
    <lineage>
        <taxon>unclassified sequences</taxon>
        <taxon>metagenomes</taxon>
        <taxon>ecological metagenomes</taxon>
    </lineage>
</organism>
<accession>A0A382A197</accession>
<dbReference type="PANTHER" id="PTHR22648">
    <property type="entry name" value="TRANSCRIPTION TERMINATION FACTOR NUSA"/>
    <property type="match status" value="1"/>
</dbReference>
<dbReference type="InterPro" id="IPR036555">
    <property type="entry name" value="NusA_N_sf"/>
</dbReference>
<dbReference type="InterPro" id="IPR030842">
    <property type="entry name" value="TF_NusA_bacterial"/>
</dbReference>
<dbReference type="InterPro" id="IPR012340">
    <property type="entry name" value="NA-bd_OB-fold"/>
</dbReference>
<protein>
    <recommendedName>
        <fullName evidence="2">S1 motif domain-containing protein</fullName>
    </recommendedName>
</protein>
<proteinExistence type="predicted"/>
<evidence type="ECO:0000256" key="1">
    <source>
        <dbReference type="ARBA" id="ARBA00022884"/>
    </source>
</evidence>
<dbReference type="PROSITE" id="PS50126">
    <property type="entry name" value="S1"/>
    <property type="match status" value="1"/>
</dbReference>
<dbReference type="SUPFAM" id="SSF50249">
    <property type="entry name" value="Nucleic acid-binding proteins"/>
    <property type="match status" value="1"/>
</dbReference>
<sequence length="214" mass="24502">MDADIIQVVDAVSTAKDVEREVIFDAIESAIASATKKKYAEDIDVNVRIDRQTGHYKTYRRWFVFADDSRELEEPDFELRLIDAVEIDASAQIGEYVEQEIESIDFDRIGAQIAKQVIVQKVREAEKQKTIDLYHDKVGQLVGGVVKRLDRSGYYLDLGNNAEAFLPRRETIPKEPIRPQDRLKAILKEINIDLKGPPLILSRVQPSFLIELFK</sequence>
<dbReference type="CDD" id="cd04455">
    <property type="entry name" value="S1_NusA"/>
    <property type="match status" value="1"/>
</dbReference>
<dbReference type="GO" id="GO:0003700">
    <property type="term" value="F:DNA-binding transcription factor activity"/>
    <property type="evidence" value="ECO:0007669"/>
    <property type="project" value="InterPro"/>
</dbReference>
<dbReference type="GO" id="GO:0006353">
    <property type="term" value="P:DNA-templated transcription termination"/>
    <property type="evidence" value="ECO:0007669"/>
    <property type="project" value="InterPro"/>
</dbReference>
<dbReference type="InterPro" id="IPR003029">
    <property type="entry name" value="S1_domain"/>
</dbReference>
<dbReference type="Gene3D" id="3.30.1480.10">
    <property type="entry name" value="NusA, N-terminal domain"/>
    <property type="match status" value="1"/>
</dbReference>
<keyword evidence="1" id="KW-0694">RNA-binding</keyword>
<dbReference type="Pfam" id="PF08529">
    <property type="entry name" value="NusA_N"/>
    <property type="match status" value="1"/>
</dbReference>
<evidence type="ECO:0000313" key="3">
    <source>
        <dbReference type="EMBL" id="SVA95114.1"/>
    </source>
</evidence>
<dbReference type="GO" id="GO:0003723">
    <property type="term" value="F:RNA binding"/>
    <property type="evidence" value="ECO:0007669"/>
    <property type="project" value="UniProtKB-KW"/>
</dbReference>